<keyword evidence="4" id="KW-0158">Chromosome</keyword>
<evidence type="ECO:0000256" key="3">
    <source>
        <dbReference type="ARBA" id="ARBA00010803"/>
    </source>
</evidence>
<evidence type="ECO:0000256" key="5">
    <source>
        <dbReference type="ARBA" id="ARBA00023242"/>
    </source>
</evidence>
<dbReference type="AlphaFoldDB" id="A0A4Y7LQ13"/>
<evidence type="ECO:0000256" key="4">
    <source>
        <dbReference type="ARBA" id="ARBA00022454"/>
    </source>
</evidence>
<dbReference type="PANTHER" id="PTHR13386:SF1">
    <property type="entry name" value="HISTONE PARYLATION FACTOR 1"/>
    <property type="match status" value="1"/>
</dbReference>
<evidence type="ECO:0000259" key="7">
    <source>
        <dbReference type="Pfam" id="PF10283"/>
    </source>
</evidence>
<proteinExistence type="evidence at transcript level"/>
<feature type="compositionally biased region" description="Basic and acidic residues" evidence="6">
    <location>
        <begin position="12"/>
        <end position="31"/>
    </location>
</feature>
<dbReference type="GO" id="GO:0072572">
    <property type="term" value="F:poly-ADP-D-ribose binding"/>
    <property type="evidence" value="ECO:0007669"/>
    <property type="project" value="TreeGrafter"/>
</dbReference>
<comment type="subcellular location">
    <subcellularLocation>
        <location evidence="2">Chromosome</location>
    </subcellularLocation>
    <subcellularLocation>
        <location evidence="1">Nucleus</location>
    </subcellularLocation>
</comment>
<dbReference type="GO" id="GO:0042393">
    <property type="term" value="F:histone binding"/>
    <property type="evidence" value="ECO:0007669"/>
    <property type="project" value="InterPro"/>
</dbReference>
<dbReference type="Pfam" id="PF10228">
    <property type="entry name" value="HPF1"/>
    <property type="match status" value="1"/>
</dbReference>
<accession>A0A4Y7LQ13</accession>
<organism evidence="8">
    <name type="scientific">Eubosmina coregoni</name>
    <dbReference type="NCBI Taxonomy" id="186181"/>
    <lineage>
        <taxon>Eukaryota</taxon>
        <taxon>Metazoa</taxon>
        <taxon>Ecdysozoa</taxon>
        <taxon>Arthropoda</taxon>
        <taxon>Crustacea</taxon>
        <taxon>Branchiopoda</taxon>
        <taxon>Diplostraca</taxon>
        <taxon>Cladocera</taxon>
        <taxon>Anomopoda</taxon>
        <taxon>Bosminidae</taxon>
        <taxon>Eubosmina</taxon>
    </lineage>
</organism>
<dbReference type="Pfam" id="PF10283">
    <property type="entry name" value="zf-CCHH"/>
    <property type="match status" value="1"/>
</dbReference>
<gene>
    <name evidence="8" type="primary">EOG090X0BAY</name>
</gene>
<dbReference type="InterPro" id="IPR019361">
    <property type="entry name" value="HPF1"/>
</dbReference>
<name>A0A4Y7LQ13_9CRUS</name>
<keyword evidence="5" id="KW-0539">Nucleus</keyword>
<evidence type="ECO:0000313" key="8">
    <source>
        <dbReference type="EMBL" id="SVE69992.1"/>
    </source>
</evidence>
<feature type="region of interest" description="Disordered" evidence="6">
    <location>
        <begin position="1"/>
        <end position="31"/>
    </location>
</feature>
<evidence type="ECO:0000256" key="6">
    <source>
        <dbReference type="SAM" id="MobiDB-lite"/>
    </source>
</evidence>
<reference evidence="8" key="1">
    <citation type="submission" date="2018-08" db="EMBL/GenBank/DDBJ databases">
        <authorList>
            <person name="Cornetti L."/>
        </authorList>
    </citation>
    <scope>NUCLEOTIDE SEQUENCE</scope>
    <source>
        <strain evidence="8">FI-BAL1-1</strain>
    </source>
</reference>
<comment type="similarity">
    <text evidence="3">Belongs to the HPF1 family.</text>
</comment>
<evidence type="ECO:0000256" key="2">
    <source>
        <dbReference type="ARBA" id="ARBA00004286"/>
    </source>
</evidence>
<dbReference type="GO" id="GO:0005634">
    <property type="term" value="C:nucleus"/>
    <property type="evidence" value="ECO:0007669"/>
    <property type="project" value="UniProtKB-SubCell"/>
</dbReference>
<dbReference type="InterPro" id="IPR019406">
    <property type="entry name" value="APLF_PBZ"/>
</dbReference>
<dbReference type="GO" id="GO:0005694">
    <property type="term" value="C:chromosome"/>
    <property type="evidence" value="ECO:0007669"/>
    <property type="project" value="UniProtKB-SubCell"/>
</dbReference>
<dbReference type="GO" id="GO:0006974">
    <property type="term" value="P:DNA damage response"/>
    <property type="evidence" value="ECO:0007669"/>
    <property type="project" value="InterPro"/>
</dbReference>
<protein>
    <submittedName>
        <fullName evidence="8">EOG090X0BAY</fullName>
    </submittedName>
</protein>
<feature type="domain" description="PBZ-type" evidence="7">
    <location>
        <begin position="37"/>
        <end position="62"/>
    </location>
</feature>
<sequence length="444" mass="50613">MTSVEGSLKKRKSEEKLSDQESKKIRNEYSAVRDDQRPICKYKEKCYQKNAYHLSKYRHPHREGVSNNEDTLQKLNLEAQIVTGQVMKKCLDGKVDSSPNLKSTPAAGETLSEEATPSSFETQDDTLPPSPTHVKDNIKSKYFLEMPEDFFRFWDFCQFLQKEKPNEALKDTLGLELVGPFQLLDSAAAKQENLKTVTDYVTQWRFYYDPPEFQSILVGADLKKGYHLGYFRDSPKEMPAFVGCSTESEGCTITPLADNIFASISQLITEKSKKCDPFLKTKLIALRKQMEDWTKENNVSSFLHETQSCLKNRMKKVVAKTFYSCGIVVPINKKTKVGYREIPETDGNLKKIFKKIAESKSGTEQDKNSEALQELVTYVQFANDEMDWGMGLELGLDLLAFGGESFHSTLLHLLNVAYDLLGRVEFATILKAHLKNRRKISSEH</sequence>
<feature type="region of interest" description="Disordered" evidence="6">
    <location>
        <begin position="93"/>
        <end position="133"/>
    </location>
</feature>
<evidence type="ECO:0000256" key="1">
    <source>
        <dbReference type="ARBA" id="ARBA00004123"/>
    </source>
</evidence>
<dbReference type="PANTHER" id="PTHR13386">
    <property type="entry name" value="HISTONE PARYLATION FACTOR 1"/>
    <property type="match status" value="1"/>
</dbReference>
<dbReference type="EMBL" id="LR000373">
    <property type="protein sequence ID" value="SVE69992.1"/>
    <property type="molecule type" value="mRNA"/>
</dbReference>